<dbReference type="STRING" id="105696.A0A1Y2LHV0"/>
<feature type="compositionally biased region" description="Polar residues" evidence="1">
    <location>
        <begin position="88"/>
        <end position="102"/>
    </location>
</feature>
<reference evidence="2 3" key="1">
    <citation type="journal article" date="2017" name="Genome Announc.">
        <title>Genome sequence of the saprophytic ascomycete Epicoccum nigrum ICMP 19927 strain isolated from New Zealand.</title>
        <authorList>
            <person name="Fokin M."/>
            <person name="Fleetwood D."/>
            <person name="Weir B.S."/>
            <person name="Villas-Boas S.G."/>
        </authorList>
    </citation>
    <scope>NUCLEOTIDE SEQUENCE [LARGE SCALE GENOMIC DNA]</scope>
    <source>
        <strain evidence="2 3">ICMP 19927</strain>
    </source>
</reference>
<dbReference type="AlphaFoldDB" id="A0A1Y2LHV0"/>
<evidence type="ECO:0000256" key="1">
    <source>
        <dbReference type="SAM" id="MobiDB-lite"/>
    </source>
</evidence>
<sequence>MYLQRKVEKLMDKKLSQGRQADYDDTSVVASVNDRSERDLFKRYDDMHIDWPVIERQLLRWAGLFRSGKKLRVDLSFNYVESSVAASATTNRSQGRGSSATQRMLADRASQLDAEQSSGSSSVWRDVYALIRCPGPPYSLGPHCWRDPFGKKHYRLRTHHLKTLIELVQNGYVLNSHDDVPEDVRGQLYAEEQQRHERRSTAAAAATPGFPPITITNVTPSPSHGSPSTISASETPTSEKPYSASIGLNIPGPRDVAVAAYSE</sequence>
<dbReference type="OMA" id="DINSHED"/>
<feature type="compositionally biased region" description="Polar residues" evidence="1">
    <location>
        <begin position="214"/>
        <end position="240"/>
    </location>
</feature>
<dbReference type="EMBL" id="KZ107865">
    <property type="protein sequence ID" value="OSS43466.1"/>
    <property type="molecule type" value="Genomic_DNA"/>
</dbReference>
<organism evidence="2 3">
    <name type="scientific">Epicoccum nigrum</name>
    <name type="common">Soil fungus</name>
    <name type="synonym">Epicoccum purpurascens</name>
    <dbReference type="NCBI Taxonomy" id="105696"/>
    <lineage>
        <taxon>Eukaryota</taxon>
        <taxon>Fungi</taxon>
        <taxon>Dikarya</taxon>
        <taxon>Ascomycota</taxon>
        <taxon>Pezizomycotina</taxon>
        <taxon>Dothideomycetes</taxon>
        <taxon>Pleosporomycetidae</taxon>
        <taxon>Pleosporales</taxon>
        <taxon>Pleosporineae</taxon>
        <taxon>Didymellaceae</taxon>
        <taxon>Epicoccum</taxon>
    </lineage>
</organism>
<accession>A0A1Y2LHV0</accession>
<keyword evidence="3" id="KW-1185">Reference proteome</keyword>
<name>A0A1Y2LHV0_EPING</name>
<protein>
    <submittedName>
        <fullName evidence="2">Uncharacterized protein</fullName>
    </submittedName>
</protein>
<gene>
    <name evidence="2" type="ORF">B5807_11953</name>
</gene>
<feature type="region of interest" description="Disordered" evidence="1">
    <location>
        <begin position="195"/>
        <end position="251"/>
    </location>
</feature>
<dbReference type="InParanoid" id="A0A1Y2LHV0"/>
<feature type="region of interest" description="Disordered" evidence="1">
    <location>
        <begin position="88"/>
        <end position="117"/>
    </location>
</feature>
<dbReference type="Proteomes" id="UP000193240">
    <property type="component" value="Unassembled WGS sequence"/>
</dbReference>
<evidence type="ECO:0000313" key="2">
    <source>
        <dbReference type="EMBL" id="OSS43466.1"/>
    </source>
</evidence>
<evidence type="ECO:0000313" key="3">
    <source>
        <dbReference type="Proteomes" id="UP000193240"/>
    </source>
</evidence>
<proteinExistence type="predicted"/>